<dbReference type="EMBL" id="CM037156">
    <property type="protein sequence ID" value="KAH7838173.1"/>
    <property type="molecule type" value="Genomic_DNA"/>
</dbReference>
<evidence type="ECO:0000313" key="1">
    <source>
        <dbReference type="EMBL" id="KAH7838173.1"/>
    </source>
</evidence>
<protein>
    <submittedName>
        <fullName evidence="1">Uncharacterized protein</fullName>
    </submittedName>
</protein>
<sequence>MTLCFEILDAVMVEKILRIQPNVKKLFLLIRANDANSATQRLHNEVTGTALFSVLREKCGQDYFNSFILEKLIPVPGDVACEDLRVEDGGTREELWSQIDVIVQLTLMKAFVCGERKGVILERPFTMGETLNGTSGLDIRVEKRLMEEKLRDLRTENVTEKTATLAMKNFGIQRTMDVFAVGVGKGKLRCLLFDPETVADMIPGDMVVNSMLVAIAVNANQYRQIMIYHVGSSLRNPLRYPSIQLYGFRYFTKNPWIDRRSGNPVKVHKLRVFSNMASYQKYVTIHYLMPLKVMKLLDVALCHYLQGTYIAQERKIKFLLRLVELYMPYLFSKGIFDDGNTEKLRMEAREAGGEGVFNFDPKIIDWEEYFMNIHFPGVVKYLF</sequence>
<name>A0ACB7XBM8_9ERIC</name>
<evidence type="ECO:0000313" key="2">
    <source>
        <dbReference type="Proteomes" id="UP000828048"/>
    </source>
</evidence>
<proteinExistence type="predicted"/>
<keyword evidence="2" id="KW-1185">Reference proteome</keyword>
<reference evidence="1 2" key="1">
    <citation type="journal article" date="2021" name="Hortic Res">
        <title>High-quality reference genome and annotation aids understanding of berry development for evergreen blueberry (Vaccinium darrowii).</title>
        <authorList>
            <person name="Yu J."/>
            <person name="Hulse-Kemp A.M."/>
            <person name="Babiker E."/>
            <person name="Staton M."/>
        </authorList>
    </citation>
    <scope>NUCLEOTIDE SEQUENCE [LARGE SCALE GENOMIC DNA]</scope>
    <source>
        <strain evidence="2">cv. NJ 8807/NJ 8810</strain>
        <tissue evidence="1">Young leaf</tissue>
    </source>
</reference>
<dbReference type="Proteomes" id="UP000828048">
    <property type="component" value="Chromosome 6"/>
</dbReference>
<gene>
    <name evidence="1" type="ORF">Vadar_022890</name>
</gene>
<organism evidence="1 2">
    <name type="scientific">Vaccinium darrowii</name>
    <dbReference type="NCBI Taxonomy" id="229202"/>
    <lineage>
        <taxon>Eukaryota</taxon>
        <taxon>Viridiplantae</taxon>
        <taxon>Streptophyta</taxon>
        <taxon>Embryophyta</taxon>
        <taxon>Tracheophyta</taxon>
        <taxon>Spermatophyta</taxon>
        <taxon>Magnoliopsida</taxon>
        <taxon>eudicotyledons</taxon>
        <taxon>Gunneridae</taxon>
        <taxon>Pentapetalae</taxon>
        <taxon>asterids</taxon>
        <taxon>Ericales</taxon>
        <taxon>Ericaceae</taxon>
        <taxon>Vaccinioideae</taxon>
        <taxon>Vaccinieae</taxon>
        <taxon>Vaccinium</taxon>
    </lineage>
</organism>
<accession>A0ACB7XBM8</accession>
<comment type="caution">
    <text evidence="1">The sequence shown here is derived from an EMBL/GenBank/DDBJ whole genome shotgun (WGS) entry which is preliminary data.</text>
</comment>